<evidence type="ECO:0000313" key="2">
    <source>
        <dbReference type="Proteomes" id="UP001218218"/>
    </source>
</evidence>
<comment type="caution">
    <text evidence="1">The sequence shown here is derived from an EMBL/GenBank/DDBJ whole genome shotgun (WGS) entry which is preliminary data.</text>
</comment>
<dbReference type="Proteomes" id="UP001218218">
    <property type="component" value="Unassembled WGS sequence"/>
</dbReference>
<keyword evidence="2" id="KW-1185">Reference proteome</keyword>
<gene>
    <name evidence="1" type="ORF">DFH08DRAFT_1043422</name>
</gene>
<evidence type="ECO:0000313" key="1">
    <source>
        <dbReference type="EMBL" id="KAJ7358404.1"/>
    </source>
</evidence>
<dbReference type="AlphaFoldDB" id="A0AAD7EZI3"/>
<organism evidence="1 2">
    <name type="scientific">Mycena albidolilacea</name>
    <dbReference type="NCBI Taxonomy" id="1033008"/>
    <lineage>
        <taxon>Eukaryota</taxon>
        <taxon>Fungi</taxon>
        <taxon>Dikarya</taxon>
        <taxon>Basidiomycota</taxon>
        <taxon>Agaricomycotina</taxon>
        <taxon>Agaricomycetes</taxon>
        <taxon>Agaricomycetidae</taxon>
        <taxon>Agaricales</taxon>
        <taxon>Marasmiineae</taxon>
        <taxon>Mycenaceae</taxon>
        <taxon>Mycena</taxon>
    </lineage>
</organism>
<sequence>MSGLCRWFSSSAESLHPLFPGCRVRTAVRYAAPLRGGTGRLSAGIAGMQSQSRIFFGVRDSNSTRREKCTPMIKGSATAIVSHIPHNLVTGLVSFHEPKPEKGSAAQRTFIRSGIWKASGDNFVQQGVSSGSPHVLDLIKKSDREIWTAERKPDSRGATQRHGPPRQMERISRVDRLKIEYSSHEKIHGMKQTRLWMRIQLRMNVNGRMRTDTWMEENTKNTRWHNVVRNGHVRTHLLAFPLLSSRSASQVLPAIAAAVPKYIAIPLQIERQGVRVRHDQSLNECGNW</sequence>
<accession>A0AAD7EZI3</accession>
<proteinExistence type="predicted"/>
<protein>
    <submittedName>
        <fullName evidence="1">Uncharacterized protein</fullName>
    </submittedName>
</protein>
<name>A0AAD7EZI3_9AGAR</name>
<dbReference type="EMBL" id="JARIHO010000007">
    <property type="protein sequence ID" value="KAJ7358404.1"/>
    <property type="molecule type" value="Genomic_DNA"/>
</dbReference>
<reference evidence="1" key="1">
    <citation type="submission" date="2023-03" db="EMBL/GenBank/DDBJ databases">
        <title>Massive genome expansion in bonnet fungi (Mycena s.s.) driven by repeated elements and novel gene families across ecological guilds.</title>
        <authorList>
            <consortium name="Lawrence Berkeley National Laboratory"/>
            <person name="Harder C.B."/>
            <person name="Miyauchi S."/>
            <person name="Viragh M."/>
            <person name="Kuo A."/>
            <person name="Thoen E."/>
            <person name="Andreopoulos B."/>
            <person name="Lu D."/>
            <person name="Skrede I."/>
            <person name="Drula E."/>
            <person name="Henrissat B."/>
            <person name="Morin E."/>
            <person name="Kohler A."/>
            <person name="Barry K."/>
            <person name="LaButti K."/>
            <person name="Morin E."/>
            <person name="Salamov A."/>
            <person name="Lipzen A."/>
            <person name="Mereny Z."/>
            <person name="Hegedus B."/>
            <person name="Baldrian P."/>
            <person name="Stursova M."/>
            <person name="Weitz H."/>
            <person name="Taylor A."/>
            <person name="Grigoriev I.V."/>
            <person name="Nagy L.G."/>
            <person name="Martin F."/>
            <person name="Kauserud H."/>
        </authorList>
    </citation>
    <scope>NUCLEOTIDE SEQUENCE</scope>
    <source>
        <strain evidence="1">CBHHK002</strain>
    </source>
</reference>